<dbReference type="InterPro" id="IPR010131">
    <property type="entry name" value="MdtP/NodT-like"/>
</dbReference>
<dbReference type="GO" id="GO:0015562">
    <property type="term" value="F:efflux transmembrane transporter activity"/>
    <property type="evidence" value="ECO:0007669"/>
    <property type="project" value="InterPro"/>
</dbReference>
<protein>
    <submittedName>
        <fullName evidence="2">Transporter</fullName>
    </submittedName>
</protein>
<gene>
    <name evidence="2" type="ORF">DCW48_03450</name>
</gene>
<evidence type="ECO:0000313" key="3">
    <source>
        <dbReference type="Proteomes" id="UP000264313"/>
    </source>
</evidence>
<evidence type="ECO:0000256" key="1">
    <source>
        <dbReference type="ARBA" id="ARBA00007613"/>
    </source>
</evidence>
<dbReference type="EMBL" id="DNAA01000085">
    <property type="protein sequence ID" value="HBA08716.1"/>
    <property type="molecule type" value="Genomic_DNA"/>
</dbReference>
<evidence type="ECO:0000313" key="2">
    <source>
        <dbReference type="EMBL" id="HBA08716.1"/>
    </source>
</evidence>
<dbReference type="PANTHER" id="PTHR30203:SF24">
    <property type="entry name" value="BLR4935 PROTEIN"/>
    <property type="match status" value="1"/>
</dbReference>
<dbReference type="SUPFAM" id="SSF56954">
    <property type="entry name" value="Outer membrane efflux proteins (OEP)"/>
    <property type="match status" value="1"/>
</dbReference>
<comment type="caution">
    <text evidence="2">The sequence shown here is derived from an EMBL/GenBank/DDBJ whole genome shotgun (WGS) entry which is preliminary data.</text>
</comment>
<dbReference type="Gene3D" id="1.20.1600.10">
    <property type="entry name" value="Outer membrane efflux proteins (OEP)"/>
    <property type="match status" value="1"/>
</dbReference>
<dbReference type="InterPro" id="IPR003423">
    <property type="entry name" value="OMP_efflux"/>
</dbReference>
<dbReference type="AlphaFoldDB" id="A0A351R9J5"/>
<organism evidence="2 3">
    <name type="scientific">Methylotenera mobilis</name>
    <dbReference type="NCBI Taxonomy" id="359408"/>
    <lineage>
        <taxon>Bacteria</taxon>
        <taxon>Pseudomonadati</taxon>
        <taxon>Pseudomonadota</taxon>
        <taxon>Betaproteobacteria</taxon>
        <taxon>Nitrosomonadales</taxon>
        <taxon>Methylophilaceae</taxon>
        <taxon>Methylotenera</taxon>
    </lineage>
</organism>
<dbReference type="Pfam" id="PF02321">
    <property type="entry name" value="OEP"/>
    <property type="match status" value="2"/>
</dbReference>
<dbReference type="Proteomes" id="UP000264313">
    <property type="component" value="Unassembled WGS sequence"/>
</dbReference>
<accession>A0A351R9J5</accession>
<proteinExistence type="inferred from homology"/>
<comment type="similarity">
    <text evidence="1">Belongs to the outer membrane factor (OMF) (TC 1.B.17) family.</text>
</comment>
<name>A0A351R9J5_9PROT</name>
<sequence length="428" mass="47806">MHSFSASERLKSSKMGYLNSVIFLLSGLMFSHTAYSAQSFTLEQIVRIATEQNPSINISKAREDAATASVITASTYANPQFEIGAGPSNYITPGGQGNKRNWGVAISQPLDFPSVRNAKREVAEKNVEVATLGIELTKMDVRTRVKSSFYDVLQRQAVLEIAEADRNLLKDIRERVKLRVDVGESPKYELIKADTEALAAERDFQAARVRVVEAKAYLRGLIGAAVPEDYHLSGGLPLSSSLPSIDEIRDLINDAVQLRQIRAAIKTSEANLRLQEQLRNPGLTVRAGIEQDPDLRQLRLGILIPLPVWDQRSGPIAQAAAEVREVNAVLNERELAIKRDIESAYQRYLIAQQQVTAFEQGLLSQAESVLKVAEAAYRFGERGILDYLDAQRTKRVVRKDYLSARYEYINTMLEIERLLGYELLEVKS</sequence>
<dbReference type="STRING" id="1132855.GCA_000384255_00870"/>
<reference evidence="2 3" key="1">
    <citation type="journal article" date="2018" name="Nat. Biotechnol.">
        <title>A standardized bacterial taxonomy based on genome phylogeny substantially revises the tree of life.</title>
        <authorList>
            <person name="Parks D.H."/>
            <person name="Chuvochina M."/>
            <person name="Waite D.W."/>
            <person name="Rinke C."/>
            <person name="Skarshewski A."/>
            <person name="Chaumeil P.A."/>
            <person name="Hugenholtz P."/>
        </authorList>
    </citation>
    <scope>NUCLEOTIDE SEQUENCE [LARGE SCALE GENOMIC DNA]</scope>
    <source>
        <strain evidence="2">UBA9958</strain>
    </source>
</reference>
<dbReference type="PANTHER" id="PTHR30203">
    <property type="entry name" value="OUTER MEMBRANE CATION EFFLUX PROTEIN"/>
    <property type="match status" value="1"/>
</dbReference>